<evidence type="ECO:0000259" key="15">
    <source>
        <dbReference type="PROSITE" id="PS50109"/>
    </source>
</evidence>
<gene>
    <name evidence="17" type="ORF">DFR56_114121</name>
</gene>
<keyword evidence="5" id="KW-0597">Phosphoprotein</keyword>
<comment type="subcellular location">
    <subcellularLocation>
        <location evidence="2">Cell membrane</location>
        <topology evidence="2">Multi-pass membrane protein</topology>
    </subcellularLocation>
</comment>
<keyword evidence="6" id="KW-0808">Transferase</keyword>
<dbReference type="Gene3D" id="1.10.287.130">
    <property type="match status" value="1"/>
</dbReference>
<dbReference type="InterPro" id="IPR005467">
    <property type="entry name" value="His_kinase_dom"/>
</dbReference>
<keyword evidence="9 17" id="KW-0418">Kinase</keyword>
<dbReference type="InterPro" id="IPR036097">
    <property type="entry name" value="HisK_dim/P_sf"/>
</dbReference>
<dbReference type="PROSITE" id="PS50885">
    <property type="entry name" value="HAMP"/>
    <property type="match status" value="1"/>
</dbReference>
<accession>A0A2V3VPU8</accession>
<evidence type="ECO:0000256" key="6">
    <source>
        <dbReference type="ARBA" id="ARBA00022679"/>
    </source>
</evidence>
<evidence type="ECO:0000256" key="1">
    <source>
        <dbReference type="ARBA" id="ARBA00000085"/>
    </source>
</evidence>
<evidence type="ECO:0000256" key="3">
    <source>
        <dbReference type="ARBA" id="ARBA00012438"/>
    </source>
</evidence>
<evidence type="ECO:0000259" key="16">
    <source>
        <dbReference type="PROSITE" id="PS50885"/>
    </source>
</evidence>
<dbReference type="Gene3D" id="3.30.565.10">
    <property type="entry name" value="Histidine kinase-like ATPase, C-terminal domain"/>
    <property type="match status" value="1"/>
</dbReference>
<evidence type="ECO:0000313" key="18">
    <source>
        <dbReference type="Proteomes" id="UP000247978"/>
    </source>
</evidence>
<dbReference type="AlphaFoldDB" id="A0A2V3VPU8"/>
<evidence type="ECO:0000256" key="13">
    <source>
        <dbReference type="ARBA" id="ARBA00023136"/>
    </source>
</evidence>
<dbReference type="EMBL" id="QJJQ01000014">
    <property type="protein sequence ID" value="PXW83836.1"/>
    <property type="molecule type" value="Genomic_DNA"/>
</dbReference>
<evidence type="ECO:0000313" key="17">
    <source>
        <dbReference type="EMBL" id="PXW83836.1"/>
    </source>
</evidence>
<organism evidence="17 18">
    <name type="scientific">Pseudogracilibacillus auburnensis</name>
    <dbReference type="NCBI Taxonomy" id="1494959"/>
    <lineage>
        <taxon>Bacteria</taxon>
        <taxon>Bacillati</taxon>
        <taxon>Bacillota</taxon>
        <taxon>Bacilli</taxon>
        <taxon>Bacillales</taxon>
        <taxon>Bacillaceae</taxon>
        <taxon>Pseudogracilibacillus</taxon>
    </lineage>
</organism>
<feature type="transmembrane region" description="Helical" evidence="14">
    <location>
        <begin position="336"/>
        <end position="353"/>
    </location>
</feature>
<feature type="domain" description="Histidine kinase" evidence="15">
    <location>
        <begin position="463"/>
        <end position="676"/>
    </location>
</feature>
<comment type="catalytic activity">
    <reaction evidence="1">
        <text>ATP + protein L-histidine = ADP + protein N-phospho-L-histidine.</text>
        <dbReference type="EC" id="2.7.13.3"/>
    </reaction>
</comment>
<evidence type="ECO:0000256" key="14">
    <source>
        <dbReference type="SAM" id="Phobius"/>
    </source>
</evidence>
<dbReference type="Gene3D" id="6.10.340.10">
    <property type="match status" value="1"/>
</dbReference>
<evidence type="ECO:0000256" key="5">
    <source>
        <dbReference type="ARBA" id="ARBA00022553"/>
    </source>
</evidence>
<dbReference type="PANTHER" id="PTHR45528:SF1">
    <property type="entry name" value="SENSOR HISTIDINE KINASE CPXA"/>
    <property type="match status" value="1"/>
</dbReference>
<dbReference type="Pfam" id="PF02518">
    <property type="entry name" value="HATPase_c"/>
    <property type="match status" value="1"/>
</dbReference>
<dbReference type="OrthoDB" id="9792991at2"/>
<keyword evidence="7 14" id="KW-0812">Transmembrane</keyword>
<keyword evidence="8" id="KW-0547">Nucleotide-binding</keyword>
<protein>
    <recommendedName>
        <fullName evidence="3">histidine kinase</fullName>
        <ecNumber evidence="3">2.7.13.3</ecNumber>
    </recommendedName>
</protein>
<dbReference type="FunFam" id="1.10.287.130:FF:000001">
    <property type="entry name" value="Two-component sensor histidine kinase"/>
    <property type="match status" value="1"/>
</dbReference>
<dbReference type="EC" id="2.7.13.3" evidence="3"/>
<keyword evidence="13 14" id="KW-0472">Membrane</keyword>
<keyword evidence="12" id="KW-0902">Two-component regulatory system</keyword>
<name>A0A2V3VPU8_9BACI</name>
<reference evidence="17 18" key="1">
    <citation type="submission" date="2018-05" db="EMBL/GenBank/DDBJ databases">
        <title>Genomic Encyclopedia of Type Strains, Phase IV (KMG-IV): sequencing the most valuable type-strain genomes for metagenomic binning, comparative biology and taxonomic classification.</title>
        <authorList>
            <person name="Goeker M."/>
        </authorList>
    </citation>
    <scope>NUCLEOTIDE SEQUENCE [LARGE SCALE GENOMIC DNA]</scope>
    <source>
        <strain evidence="17 18">DSM 28556</strain>
    </source>
</reference>
<dbReference type="SUPFAM" id="SSF55874">
    <property type="entry name" value="ATPase domain of HSP90 chaperone/DNA topoisomerase II/histidine kinase"/>
    <property type="match status" value="1"/>
</dbReference>
<feature type="transmembrane region" description="Helical" evidence="14">
    <location>
        <begin position="300"/>
        <end position="324"/>
    </location>
</feature>
<dbReference type="InterPro" id="IPR036890">
    <property type="entry name" value="HATPase_C_sf"/>
</dbReference>
<dbReference type="InterPro" id="IPR003661">
    <property type="entry name" value="HisK_dim/P_dom"/>
</dbReference>
<dbReference type="GO" id="GO:0005524">
    <property type="term" value="F:ATP binding"/>
    <property type="evidence" value="ECO:0007669"/>
    <property type="project" value="UniProtKB-KW"/>
</dbReference>
<evidence type="ECO:0000256" key="11">
    <source>
        <dbReference type="ARBA" id="ARBA00022989"/>
    </source>
</evidence>
<feature type="transmembrane region" description="Helical" evidence="14">
    <location>
        <begin position="275"/>
        <end position="294"/>
    </location>
</feature>
<dbReference type="SUPFAM" id="SSF47384">
    <property type="entry name" value="Homodimeric domain of signal transducing histidine kinase"/>
    <property type="match status" value="1"/>
</dbReference>
<dbReference type="InterPro" id="IPR003660">
    <property type="entry name" value="HAMP_dom"/>
</dbReference>
<dbReference type="RefSeq" id="WP_110396697.1">
    <property type="nucleotide sequence ID" value="NZ_JBHUHB010000001.1"/>
</dbReference>
<dbReference type="Pfam" id="PF00512">
    <property type="entry name" value="HisKA"/>
    <property type="match status" value="1"/>
</dbReference>
<evidence type="ECO:0000256" key="9">
    <source>
        <dbReference type="ARBA" id="ARBA00022777"/>
    </source>
</evidence>
<keyword evidence="11 14" id="KW-1133">Transmembrane helix</keyword>
<evidence type="ECO:0000256" key="10">
    <source>
        <dbReference type="ARBA" id="ARBA00022840"/>
    </source>
</evidence>
<dbReference type="PANTHER" id="PTHR45528">
    <property type="entry name" value="SENSOR HISTIDINE KINASE CPXA"/>
    <property type="match status" value="1"/>
</dbReference>
<sequence>MGTRLKKFSHSILIKTIVFLLMIACVAGTIHAVYHIFKITNGNIEIIFENSYIESSSFKMENDHTINQLADLIDTYISEENILKGNTINNDELESRKEDIYWEREGEAYSKTYTADQIRQEMIAEDLENFQMILNNLEKEKEPLYYVTDGEHTYTNTKQTKKEQFEKYPIHYISEGYDWKMYPSKLEQYDPFYGGSHIYRSSNPENTKIFVGYTENYIHAASNEWTEKKTASMNKIYYLLVYVTIFFLSLLYLIVTTGRDFLKDKIVHMHPIDKLYVDINVILLLGLTGIWFVAMNEIPLYFGIVVWIVYSITLIYVAIFVTLLLSLIRHMKNKTFFSHSVLYIVLHWLYQFVKDIYDSGSVGMKIVVIVILYPIIAAATLFFFPITIGVAVWLALKKVKAFNKIQDGAKMMREGNLQHHIDIDGKGEFATLASNINGINEGFKQAVHNELKNERMKTELITNVSHDIRTPLTSLITYTDLLKTETDPEKIQEYIEILDQKSKRLKVLTDDLFAAAKASSGDIPVDLQEIDIVALINQGIGEVSEHISAKKLAFKFNYPEEKLYVIADGKLLWRSIENVLSNIFNYALEGSRVYIDITEESDGILISFKNISKYELNITEEELMERFKRGDESRSGHGSGLGLSITKSLIENQNGKFEINIDGDLFKSIIYLPTVEKDDTFEMR</sequence>
<dbReference type="InterPro" id="IPR003594">
    <property type="entry name" value="HATPase_dom"/>
</dbReference>
<keyword evidence="4" id="KW-1003">Cell membrane</keyword>
<dbReference type="Proteomes" id="UP000247978">
    <property type="component" value="Unassembled WGS sequence"/>
</dbReference>
<evidence type="ECO:0000256" key="8">
    <source>
        <dbReference type="ARBA" id="ARBA00022741"/>
    </source>
</evidence>
<feature type="transmembrane region" description="Helical" evidence="14">
    <location>
        <begin position="236"/>
        <end position="255"/>
    </location>
</feature>
<evidence type="ECO:0000256" key="12">
    <source>
        <dbReference type="ARBA" id="ARBA00023012"/>
    </source>
</evidence>
<feature type="transmembrane region" description="Helical" evidence="14">
    <location>
        <begin position="12"/>
        <end position="37"/>
    </location>
</feature>
<dbReference type="CDD" id="cd00082">
    <property type="entry name" value="HisKA"/>
    <property type="match status" value="1"/>
</dbReference>
<dbReference type="SMART" id="SM00388">
    <property type="entry name" value="HisKA"/>
    <property type="match status" value="1"/>
</dbReference>
<evidence type="ECO:0000256" key="2">
    <source>
        <dbReference type="ARBA" id="ARBA00004651"/>
    </source>
</evidence>
<dbReference type="InterPro" id="IPR050398">
    <property type="entry name" value="HssS/ArlS-like"/>
</dbReference>
<dbReference type="GO" id="GO:0005886">
    <property type="term" value="C:plasma membrane"/>
    <property type="evidence" value="ECO:0007669"/>
    <property type="project" value="UniProtKB-SubCell"/>
</dbReference>
<dbReference type="PROSITE" id="PS50109">
    <property type="entry name" value="HIS_KIN"/>
    <property type="match status" value="1"/>
</dbReference>
<feature type="transmembrane region" description="Helical" evidence="14">
    <location>
        <begin position="365"/>
        <end position="396"/>
    </location>
</feature>
<dbReference type="SMART" id="SM00387">
    <property type="entry name" value="HATPase_c"/>
    <property type="match status" value="1"/>
</dbReference>
<evidence type="ECO:0000256" key="7">
    <source>
        <dbReference type="ARBA" id="ARBA00022692"/>
    </source>
</evidence>
<keyword evidence="18" id="KW-1185">Reference proteome</keyword>
<dbReference type="GO" id="GO:0000155">
    <property type="term" value="F:phosphorelay sensor kinase activity"/>
    <property type="evidence" value="ECO:0007669"/>
    <property type="project" value="InterPro"/>
</dbReference>
<proteinExistence type="predicted"/>
<feature type="domain" description="HAMP" evidence="16">
    <location>
        <begin position="399"/>
        <end position="448"/>
    </location>
</feature>
<keyword evidence="10" id="KW-0067">ATP-binding</keyword>
<comment type="caution">
    <text evidence="17">The sequence shown here is derived from an EMBL/GenBank/DDBJ whole genome shotgun (WGS) entry which is preliminary data.</text>
</comment>
<evidence type="ECO:0000256" key="4">
    <source>
        <dbReference type="ARBA" id="ARBA00022475"/>
    </source>
</evidence>